<dbReference type="HOGENOM" id="CLU_3107130_0_0_1"/>
<evidence type="ECO:0000256" key="1">
    <source>
        <dbReference type="SAM" id="Phobius"/>
    </source>
</evidence>
<gene>
    <name evidence="2" type="ORF">PHACADRAFT_255923</name>
</gene>
<dbReference type="Proteomes" id="UP000008370">
    <property type="component" value="Unassembled WGS sequence"/>
</dbReference>
<dbReference type="InParanoid" id="K5WY04"/>
<dbReference type="AlphaFoldDB" id="K5WY04"/>
<keyword evidence="1" id="KW-0472">Membrane</keyword>
<dbReference type="KEGG" id="pco:PHACADRAFT_255923"/>
<evidence type="ECO:0000313" key="3">
    <source>
        <dbReference type="Proteomes" id="UP000008370"/>
    </source>
</evidence>
<evidence type="ECO:0000313" key="2">
    <source>
        <dbReference type="EMBL" id="EKM55352.1"/>
    </source>
</evidence>
<name>K5WY04_PHACS</name>
<keyword evidence="1" id="KW-1133">Transmembrane helix</keyword>
<sequence>MMFFPSFLLYLAEPSNERRIALTPLEGFLCTNSGILLAAFAAALLFNVGSS</sequence>
<reference evidence="2 3" key="1">
    <citation type="journal article" date="2012" name="BMC Genomics">
        <title>Comparative genomics of the white-rot fungi, Phanerochaete carnosa and P. chrysosporium, to elucidate the genetic basis of the distinct wood types they colonize.</title>
        <authorList>
            <person name="Suzuki H."/>
            <person name="MacDonald J."/>
            <person name="Syed K."/>
            <person name="Salamov A."/>
            <person name="Hori C."/>
            <person name="Aerts A."/>
            <person name="Henrissat B."/>
            <person name="Wiebenga A."/>
            <person name="vanKuyk P.A."/>
            <person name="Barry K."/>
            <person name="Lindquist E."/>
            <person name="LaButti K."/>
            <person name="Lapidus A."/>
            <person name="Lucas S."/>
            <person name="Coutinho P."/>
            <person name="Gong Y."/>
            <person name="Samejima M."/>
            <person name="Mahadevan R."/>
            <person name="Abou-Zaid M."/>
            <person name="de Vries R.P."/>
            <person name="Igarashi K."/>
            <person name="Yadav J.S."/>
            <person name="Grigoriev I.V."/>
            <person name="Master E.R."/>
        </authorList>
    </citation>
    <scope>NUCLEOTIDE SEQUENCE [LARGE SCALE GENOMIC DNA]</scope>
    <source>
        <strain evidence="2 3">HHB-10118-sp</strain>
    </source>
</reference>
<protein>
    <submittedName>
        <fullName evidence="2">Uncharacterized protein</fullName>
    </submittedName>
</protein>
<dbReference type="OrthoDB" id="2550114at2759"/>
<proteinExistence type="predicted"/>
<keyword evidence="3" id="KW-1185">Reference proteome</keyword>
<organism evidence="2 3">
    <name type="scientific">Phanerochaete carnosa (strain HHB-10118-sp)</name>
    <name type="common">White-rot fungus</name>
    <name type="synonym">Peniophora carnosa</name>
    <dbReference type="NCBI Taxonomy" id="650164"/>
    <lineage>
        <taxon>Eukaryota</taxon>
        <taxon>Fungi</taxon>
        <taxon>Dikarya</taxon>
        <taxon>Basidiomycota</taxon>
        <taxon>Agaricomycotina</taxon>
        <taxon>Agaricomycetes</taxon>
        <taxon>Polyporales</taxon>
        <taxon>Phanerochaetaceae</taxon>
        <taxon>Phanerochaete</taxon>
    </lineage>
</organism>
<dbReference type="EMBL" id="JH930472">
    <property type="protein sequence ID" value="EKM55352.1"/>
    <property type="molecule type" value="Genomic_DNA"/>
</dbReference>
<dbReference type="RefSeq" id="XP_007395678.1">
    <property type="nucleotide sequence ID" value="XM_007395616.1"/>
</dbReference>
<dbReference type="GeneID" id="18916427"/>
<keyword evidence="1" id="KW-0812">Transmembrane</keyword>
<accession>K5WY04</accession>
<feature type="transmembrane region" description="Helical" evidence="1">
    <location>
        <begin position="20"/>
        <end position="46"/>
    </location>
</feature>